<dbReference type="PANTHER" id="PTHR23272">
    <property type="entry name" value="BED FINGER-RELATED"/>
    <property type="match status" value="1"/>
</dbReference>
<keyword evidence="4" id="KW-1185">Reference proteome</keyword>
<dbReference type="InterPro" id="IPR025525">
    <property type="entry name" value="hAT-like_transposase_RNase-H"/>
</dbReference>
<proteinExistence type="predicted"/>
<dbReference type="SUPFAM" id="SSF53098">
    <property type="entry name" value="Ribonuclease H-like"/>
    <property type="match status" value="1"/>
</dbReference>
<evidence type="ECO:0000259" key="2">
    <source>
        <dbReference type="Pfam" id="PF14372"/>
    </source>
</evidence>
<evidence type="ECO:0000313" key="4">
    <source>
        <dbReference type="Proteomes" id="UP000585474"/>
    </source>
</evidence>
<dbReference type="Proteomes" id="UP000585474">
    <property type="component" value="Unassembled WGS sequence"/>
</dbReference>
<evidence type="ECO:0008006" key="5">
    <source>
        <dbReference type="Google" id="ProtNLM"/>
    </source>
</evidence>
<organism evidence="3 4">
    <name type="scientific">Actinidia rufa</name>
    <dbReference type="NCBI Taxonomy" id="165716"/>
    <lineage>
        <taxon>Eukaryota</taxon>
        <taxon>Viridiplantae</taxon>
        <taxon>Streptophyta</taxon>
        <taxon>Embryophyta</taxon>
        <taxon>Tracheophyta</taxon>
        <taxon>Spermatophyta</taxon>
        <taxon>Magnoliopsida</taxon>
        <taxon>eudicotyledons</taxon>
        <taxon>Gunneridae</taxon>
        <taxon>Pentapetalae</taxon>
        <taxon>asterids</taxon>
        <taxon>Ericales</taxon>
        <taxon>Actinidiaceae</taxon>
        <taxon>Actinidia</taxon>
    </lineage>
</organism>
<feature type="domain" description="HAT C-terminal dimerisation" evidence="1">
    <location>
        <begin position="183"/>
        <end position="264"/>
    </location>
</feature>
<dbReference type="Pfam" id="PF14372">
    <property type="entry name" value="hAT-like_RNase-H"/>
    <property type="match status" value="1"/>
</dbReference>
<sequence length="305" mass="34807">MLSTALKFQKAFERLEDEDPHYPLELSDGCPITRDWDDARYFADFLHKFYDATVRLSGSLYVTSNLYFTEACAIESFLLGWEKGVEFLNDVSVGGMVKKMKAKFGKYWGKMEKVNMLMAKDSLKCIYDEYEKLNAGSSSSSQTSIDMEVDQPCLVGSAQTLAVQSKFQKHLEEVELDGEMTKVDKYLEERCEKVTSNFDILNWWKVNSSKYKVLSEVARDVLAIPVSTVSSEATFSMGGRVIDQFRNSLTPKVVECLICMQDWLCATPLPFDVEENIAEMEELELALQKIALNELMLSIQYLDFE</sequence>
<dbReference type="GO" id="GO:0003677">
    <property type="term" value="F:DNA binding"/>
    <property type="evidence" value="ECO:0007669"/>
    <property type="project" value="InterPro"/>
</dbReference>
<dbReference type="InterPro" id="IPR008906">
    <property type="entry name" value="HATC_C_dom"/>
</dbReference>
<evidence type="ECO:0000313" key="3">
    <source>
        <dbReference type="EMBL" id="GFY98587.1"/>
    </source>
</evidence>
<comment type="caution">
    <text evidence="3">The sequence shown here is derived from an EMBL/GenBank/DDBJ whole genome shotgun (WGS) entry which is preliminary data.</text>
</comment>
<name>A0A7J0FKY2_9ERIC</name>
<reference evidence="3 4" key="1">
    <citation type="submission" date="2019-07" db="EMBL/GenBank/DDBJ databases">
        <title>De Novo Assembly of kiwifruit Actinidia rufa.</title>
        <authorList>
            <person name="Sugita-Konishi S."/>
            <person name="Sato K."/>
            <person name="Mori E."/>
            <person name="Abe Y."/>
            <person name="Kisaki G."/>
            <person name="Hamano K."/>
            <person name="Suezawa K."/>
            <person name="Otani M."/>
            <person name="Fukuda T."/>
            <person name="Manabe T."/>
            <person name="Gomi K."/>
            <person name="Tabuchi M."/>
            <person name="Akimitsu K."/>
            <person name="Kataoka I."/>
        </authorList>
    </citation>
    <scope>NUCLEOTIDE SEQUENCE [LARGE SCALE GENOMIC DNA]</scope>
    <source>
        <strain evidence="4">cv. Fuchu</strain>
    </source>
</reference>
<feature type="domain" description="hAT-like transposase RNase-H fold" evidence="2">
    <location>
        <begin position="57"/>
        <end position="118"/>
    </location>
</feature>
<dbReference type="GO" id="GO:0046983">
    <property type="term" value="F:protein dimerization activity"/>
    <property type="evidence" value="ECO:0007669"/>
    <property type="project" value="InterPro"/>
</dbReference>
<accession>A0A7J0FKY2</accession>
<dbReference type="Pfam" id="PF05699">
    <property type="entry name" value="Dimer_Tnp_hAT"/>
    <property type="match status" value="1"/>
</dbReference>
<dbReference type="PANTHER" id="PTHR23272:SF193">
    <property type="entry name" value="OS07G0624100 PROTEIN"/>
    <property type="match status" value="1"/>
</dbReference>
<evidence type="ECO:0000259" key="1">
    <source>
        <dbReference type="Pfam" id="PF05699"/>
    </source>
</evidence>
<dbReference type="OrthoDB" id="1718237at2759"/>
<dbReference type="EMBL" id="BJWL01000012">
    <property type="protein sequence ID" value="GFY98587.1"/>
    <property type="molecule type" value="Genomic_DNA"/>
</dbReference>
<dbReference type="AlphaFoldDB" id="A0A7J0FKY2"/>
<dbReference type="InterPro" id="IPR012337">
    <property type="entry name" value="RNaseH-like_sf"/>
</dbReference>
<gene>
    <name evidence="3" type="ORF">Acr_12g0011280</name>
</gene>
<protein>
    <recommendedName>
        <fullName evidence="5">Zinc finger BED domain-containing protein RICESLEEPER 2-like</fullName>
    </recommendedName>
</protein>